<proteinExistence type="predicted"/>
<dbReference type="EMBL" id="CYPW01000027">
    <property type="protein sequence ID" value="CUH53391.1"/>
    <property type="molecule type" value="Genomic_DNA"/>
</dbReference>
<dbReference type="Pfam" id="PF20057">
    <property type="entry name" value="DUF6456"/>
    <property type="match status" value="1"/>
</dbReference>
<organism evidence="2 3">
    <name type="scientific">Shimia marina</name>
    <dbReference type="NCBI Taxonomy" id="321267"/>
    <lineage>
        <taxon>Bacteria</taxon>
        <taxon>Pseudomonadati</taxon>
        <taxon>Pseudomonadota</taxon>
        <taxon>Alphaproteobacteria</taxon>
        <taxon>Rhodobacterales</taxon>
        <taxon>Roseobacteraceae</taxon>
    </lineage>
</organism>
<dbReference type="AlphaFoldDB" id="A0A0P1ESQ9"/>
<accession>A0A0P1ESQ9</accession>
<gene>
    <name evidence="2" type="ORF">SHM7688_02845</name>
</gene>
<dbReference type="Proteomes" id="UP000054823">
    <property type="component" value="Unassembled WGS sequence"/>
</dbReference>
<protein>
    <recommendedName>
        <fullName evidence="1">DUF6456 domain-containing protein</fullName>
    </recommendedName>
</protein>
<dbReference type="RefSeq" id="WP_058240552.1">
    <property type="nucleotide sequence ID" value="NZ_CYPW01000027.1"/>
</dbReference>
<evidence type="ECO:0000313" key="3">
    <source>
        <dbReference type="Proteomes" id="UP000054823"/>
    </source>
</evidence>
<dbReference type="OrthoDB" id="7476630at2"/>
<sequence>MPSERGAQEFPNWLPRSVARYVAHTEEGVSIRELARRDGCHASTVMRQIRKLETMRDDPLVDAALERFRLNSSASADVGFGETDGCVSQMPKEDVLRSEGRRILSRLSQRGAILAVAKEMENAVVMYRDGTRAAVVTRHIAQAMALKGWIRCSMSGRVSRYTITPRGRTELGRMLANAENTAQSFGDGPIAFSAQRQRATSDNMTAMPRMRKARFSTADSPLTILARLRDKDGKMFLGSDLVMAGERLREDFELAQMAPVESTKWKRFLQAPGELSYEAQGKAENSAETARRRVATVFGELGPGLSDIALRCCCYLEGLEVVEKRLGWSARSGKIVLRIALTRLRDHYRAEAGGAGDYIG</sequence>
<evidence type="ECO:0000313" key="2">
    <source>
        <dbReference type="EMBL" id="CUH53391.1"/>
    </source>
</evidence>
<reference evidence="2 3" key="1">
    <citation type="submission" date="2015-09" db="EMBL/GenBank/DDBJ databases">
        <authorList>
            <consortium name="Swine Surveillance"/>
        </authorList>
    </citation>
    <scope>NUCLEOTIDE SEQUENCE [LARGE SCALE GENOMIC DNA]</scope>
    <source>
        <strain evidence="2 3">CECT 7688</strain>
    </source>
</reference>
<feature type="domain" description="DUF6456" evidence="1">
    <location>
        <begin position="214"/>
        <end position="349"/>
    </location>
</feature>
<evidence type="ECO:0000259" key="1">
    <source>
        <dbReference type="Pfam" id="PF20057"/>
    </source>
</evidence>
<dbReference type="STRING" id="321267.SHM7688_02845"/>
<keyword evidence="3" id="KW-1185">Reference proteome</keyword>
<dbReference type="InterPro" id="IPR045599">
    <property type="entry name" value="DUF6456"/>
</dbReference>
<name>A0A0P1ESQ9_9RHOB</name>